<dbReference type="GO" id="GO:0015074">
    <property type="term" value="P:DNA integration"/>
    <property type="evidence" value="ECO:0007669"/>
    <property type="project" value="InterPro"/>
</dbReference>
<protein>
    <submittedName>
        <fullName evidence="3">Integrase-recombinase</fullName>
    </submittedName>
</protein>
<keyword evidence="4" id="KW-1185">Reference proteome</keyword>
<dbReference type="STRING" id="1408416.GCA_000702765_00213"/>
<organism evidence="3 4">
    <name type="scientific">Acholeplasma hippikon</name>
    <dbReference type="NCBI Taxonomy" id="264636"/>
    <lineage>
        <taxon>Bacteria</taxon>
        <taxon>Bacillati</taxon>
        <taxon>Mycoplasmatota</taxon>
        <taxon>Mollicutes</taxon>
        <taxon>Acholeplasmatales</taxon>
        <taxon>Acholeplasmataceae</taxon>
        <taxon>Acholeplasma</taxon>
    </lineage>
</organism>
<dbReference type="InterPro" id="IPR011010">
    <property type="entry name" value="DNA_brk_join_enz"/>
</dbReference>
<sequence>MKEISVYFDKYLDYCQLYRKKGTLNYYKKVFIYFNQVFDQMKITYFEELNEDSHDQIVRYMKFVSKKKNSKSNDYISAFYTVIKHFNINCNIVRRRKLNDDTDSFRTIPDNELNVILNYLNSLDIYKTSNRSWILAILLMLDTGVRINELIEIKNKNIDFSSRYIFLDETKSGKKRVVKFGSLSEDLLKLNYDINHEYLMWNYYNDSRMTKHSLYHFFDRLNSALNLDSGNVHPHRLRKTFATKLLRMGCPITTIQKLLGHSDIKMTMIYLEVDDFMVNKDFNEYYPY</sequence>
<dbReference type="Gene3D" id="1.10.443.10">
    <property type="entry name" value="Intergrase catalytic core"/>
    <property type="match status" value="1"/>
</dbReference>
<proteinExistence type="predicted"/>
<reference evidence="3 4" key="1">
    <citation type="submission" date="2019-01" db="EMBL/GenBank/DDBJ databases">
        <authorList>
            <consortium name="Pathogen Informatics"/>
        </authorList>
    </citation>
    <scope>NUCLEOTIDE SEQUENCE [LARGE SCALE GENOMIC DNA]</scope>
    <source>
        <strain evidence="3 4">NCTC10172</strain>
    </source>
</reference>
<dbReference type="EMBL" id="LR215050">
    <property type="protein sequence ID" value="VEU82752.1"/>
    <property type="molecule type" value="Genomic_DNA"/>
</dbReference>
<dbReference type="InterPro" id="IPR013762">
    <property type="entry name" value="Integrase-like_cat_sf"/>
</dbReference>
<dbReference type="PANTHER" id="PTHR30349">
    <property type="entry name" value="PHAGE INTEGRASE-RELATED"/>
    <property type="match status" value="1"/>
</dbReference>
<dbReference type="CDD" id="cd00796">
    <property type="entry name" value="INT_Rci_Hp1_C"/>
    <property type="match status" value="1"/>
</dbReference>
<dbReference type="Proteomes" id="UP000290909">
    <property type="component" value="Chromosome"/>
</dbReference>
<dbReference type="InterPro" id="IPR050090">
    <property type="entry name" value="Tyrosine_recombinase_XerCD"/>
</dbReference>
<evidence type="ECO:0000313" key="4">
    <source>
        <dbReference type="Proteomes" id="UP000290909"/>
    </source>
</evidence>
<gene>
    <name evidence="3" type="primary">xer1</name>
    <name evidence="3" type="ORF">NCTC10172_00775</name>
</gene>
<dbReference type="AlphaFoldDB" id="A0A449BJX3"/>
<evidence type="ECO:0000259" key="2">
    <source>
        <dbReference type="PROSITE" id="PS51898"/>
    </source>
</evidence>
<dbReference type="KEGG" id="ahk:NCTC10172_00775"/>
<dbReference type="PANTHER" id="PTHR30349:SF64">
    <property type="entry name" value="PROPHAGE INTEGRASE INTD-RELATED"/>
    <property type="match status" value="1"/>
</dbReference>
<evidence type="ECO:0000313" key="3">
    <source>
        <dbReference type="EMBL" id="VEU82752.1"/>
    </source>
</evidence>
<dbReference type="GO" id="GO:0006310">
    <property type="term" value="P:DNA recombination"/>
    <property type="evidence" value="ECO:0007669"/>
    <property type="project" value="UniProtKB-KW"/>
</dbReference>
<dbReference type="Pfam" id="PF00589">
    <property type="entry name" value="Phage_integrase"/>
    <property type="match status" value="1"/>
</dbReference>
<feature type="domain" description="Tyr recombinase" evidence="2">
    <location>
        <begin position="103"/>
        <end position="283"/>
    </location>
</feature>
<dbReference type="RefSeq" id="WP_051658926.1">
    <property type="nucleotide sequence ID" value="NZ_LR215050.1"/>
</dbReference>
<evidence type="ECO:0000256" key="1">
    <source>
        <dbReference type="ARBA" id="ARBA00023172"/>
    </source>
</evidence>
<dbReference type="SUPFAM" id="SSF56349">
    <property type="entry name" value="DNA breaking-rejoining enzymes"/>
    <property type="match status" value="1"/>
</dbReference>
<dbReference type="InterPro" id="IPR002104">
    <property type="entry name" value="Integrase_catalytic"/>
</dbReference>
<keyword evidence="1" id="KW-0233">DNA recombination</keyword>
<dbReference type="GO" id="GO:0003677">
    <property type="term" value="F:DNA binding"/>
    <property type="evidence" value="ECO:0007669"/>
    <property type="project" value="InterPro"/>
</dbReference>
<name>A0A449BJX3_9MOLU</name>
<accession>A0A449BJX3</accession>
<dbReference type="PROSITE" id="PS51898">
    <property type="entry name" value="TYR_RECOMBINASE"/>
    <property type="match status" value="1"/>
</dbReference>